<evidence type="ECO:0008006" key="4">
    <source>
        <dbReference type="Google" id="ProtNLM"/>
    </source>
</evidence>
<evidence type="ECO:0000256" key="1">
    <source>
        <dbReference type="ARBA" id="ARBA00005534"/>
    </source>
</evidence>
<gene>
    <name evidence="2" type="ORF">UT84_C0002G0008</name>
</gene>
<dbReference type="InterPro" id="IPR035917">
    <property type="entry name" value="YjbQ-like_sf"/>
</dbReference>
<dbReference type="Proteomes" id="UP000034531">
    <property type="component" value="Unassembled WGS sequence"/>
</dbReference>
<dbReference type="AlphaFoldDB" id="A0A0G0ULQ4"/>
<dbReference type="InterPro" id="IPR001602">
    <property type="entry name" value="UPF0047_YjbQ-like"/>
</dbReference>
<dbReference type="PIRSF" id="PIRSF004681">
    <property type="entry name" value="UCP004681"/>
    <property type="match status" value="1"/>
</dbReference>
<evidence type="ECO:0000313" key="2">
    <source>
        <dbReference type="EMBL" id="KKR51147.1"/>
    </source>
</evidence>
<reference evidence="2 3" key="1">
    <citation type="journal article" date="2015" name="Nature">
        <title>rRNA introns, odd ribosomes, and small enigmatic genomes across a large radiation of phyla.</title>
        <authorList>
            <person name="Brown C.T."/>
            <person name="Hug L.A."/>
            <person name="Thomas B.C."/>
            <person name="Sharon I."/>
            <person name="Castelle C.J."/>
            <person name="Singh A."/>
            <person name="Wilkins M.J."/>
            <person name="Williams K.H."/>
            <person name="Banfield J.F."/>
        </authorList>
    </citation>
    <scope>NUCLEOTIDE SEQUENCE [LARGE SCALE GENOMIC DNA]</scope>
</reference>
<comment type="similarity">
    <text evidence="1">Belongs to the UPF0047 family.</text>
</comment>
<organism evidence="2 3">
    <name type="scientific">Candidatus Curtissbacteria bacterium GW2011_GWA1_40_16</name>
    <dbReference type="NCBI Taxonomy" id="1618405"/>
    <lineage>
        <taxon>Bacteria</taxon>
        <taxon>Candidatus Curtissiibacteriota</taxon>
    </lineage>
</organism>
<dbReference type="SUPFAM" id="SSF111038">
    <property type="entry name" value="YjbQ-like"/>
    <property type="match status" value="1"/>
</dbReference>
<name>A0A0G0ULQ4_9BACT</name>
<dbReference type="PANTHER" id="PTHR30615">
    <property type="entry name" value="UNCHARACTERIZED PROTEIN YJBQ-RELATED"/>
    <property type="match status" value="1"/>
</dbReference>
<dbReference type="NCBIfam" id="TIGR00149">
    <property type="entry name" value="TIGR00149_YjbQ"/>
    <property type="match status" value="1"/>
</dbReference>
<sequence length="132" mass="14666">MNRINLKTTQKKQVLDITLDVNDFLAKQNLESGLCYLFLAHTTAALTTADMDPGTDLDTLDFFSTFGAGIKYRHPHDPGHTTDHLNSSLIGPSIILPFEGKRLILGQWQKVVLIEFYGPKDREIIASIIAAP</sequence>
<evidence type="ECO:0000313" key="3">
    <source>
        <dbReference type="Proteomes" id="UP000034531"/>
    </source>
</evidence>
<accession>A0A0G0ULQ4</accession>
<protein>
    <recommendedName>
        <fullName evidence="4">Secondary thiamine-phosphate synthase enzyme</fullName>
    </recommendedName>
</protein>
<dbReference type="EMBL" id="LBYI01000002">
    <property type="protein sequence ID" value="KKR51147.1"/>
    <property type="molecule type" value="Genomic_DNA"/>
</dbReference>
<proteinExistence type="inferred from homology"/>
<dbReference type="PANTHER" id="PTHR30615:SF8">
    <property type="entry name" value="UPF0047 PROTEIN C4A8.02C"/>
    <property type="match status" value="1"/>
</dbReference>
<dbReference type="Gene3D" id="2.60.120.460">
    <property type="entry name" value="YjbQ-like"/>
    <property type="match status" value="1"/>
</dbReference>
<comment type="caution">
    <text evidence="2">The sequence shown here is derived from an EMBL/GenBank/DDBJ whole genome shotgun (WGS) entry which is preliminary data.</text>
</comment>
<dbReference type="Pfam" id="PF01894">
    <property type="entry name" value="YjbQ"/>
    <property type="match status" value="1"/>
</dbReference>